<evidence type="ECO:0000256" key="3">
    <source>
        <dbReference type="ARBA" id="ARBA00022475"/>
    </source>
</evidence>
<dbReference type="GO" id="GO:0005886">
    <property type="term" value="C:plasma membrane"/>
    <property type="evidence" value="ECO:0007669"/>
    <property type="project" value="UniProtKB-SubCell"/>
</dbReference>
<accession>A0AAE7B8K7</accession>
<dbReference type="Proteomes" id="UP000503482">
    <property type="component" value="Chromosome"/>
</dbReference>
<gene>
    <name evidence="8" type="primary">arsP</name>
    <name evidence="8" type="ORF">AVENP_0321</name>
</gene>
<keyword evidence="5 7" id="KW-1133">Transmembrane helix</keyword>
<evidence type="ECO:0000313" key="8">
    <source>
        <dbReference type="EMBL" id="QKF65895.1"/>
    </source>
</evidence>
<organism evidence="8 9">
    <name type="scientific">Arcobacter venerupis</name>
    <dbReference type="NCBI Taxonomy" id="1054033"/>
    <lineage>
        <taxon>Bacteria</taxon>
        <taxon>Pseudomonadati</taxon>
        <taxon>Campylobacterota</taxon>
        <taxon>Epsilonproteobacteria</taxon>
        <taxon>Campylobacterales</taxon>
        <taxon>Arcobacteraceae</taxon>
        <taxon>Arcobacter</taxon>
    </lineage>
</organism>
<keyword evidence="3" id="KW-1003">Cell membrane</keyword>
<dbReference type="Pfam" id="PF03773">
    <property type="entry name" value="ArsP_1"/>
    <property type="match status" value="1"/>
</dbReference>
<feature type="transmembrane region" description="Helical" evidence="7">
    <location>
        <begin position="266"/>
        <end position="283"/>
    </location>
</feature>
<feature type="transmembrane region" description="Helical" evidence="7">
    <location>
        <begin position="137"/>
        <end position="159"/>
    </location>
</feature>
<feature type="transmembrane region" description="Helical" evidence="7">
    <location>
        <begin position="109"/>
        <end position="130"/>
    </location>
</feature>
<evidence type="ECO:0000256" key="1">
    <source>
        <dbReference type="ARBA" id="ARBA00004651"/>
    </source>
</evidence>
<feature type="transmembrane region" description="Helical" evidence="7">
    <location>
        <begin position="295"/>
        <end position="316"/>
    </location>
</feature>
<feature type="transmembrane region" description="Helical" evidence="7">
    <location>
        <begin position="31"/>
        <end position="51"/>
    </location>
</feature>
<keyword evidence="4 7" id="KW-0812">Transmembrane</keyword>
<protein>
    <submittedName>
        <fullName evidence="8">Arsenic resistance permease</fullName>
    </submittedName>
</protein>
<evidence type="ECO:0000256" key="5">
    <source>
        <dbReference type="ARBA" id="ARBA00022989"/>
    </source>
</evidence>
<keyword evidence="9" id="KW-1185">Reference proteome</keyword>
<dbReference type="RefSeq" id="WP_128359183.1">
    <property type="nucleotide sequence ID" value="NZ_CP053840.1"/>
</dbReference>
<keyword evidence="6 7" id="KW-0472">Membrane</keyword>
<dbReference type="KEGG" id="avp:AVENP_0321"/>
<dbReference type="InterPro" id="IPR005524">
    <property type="entry name" value="DUF318"/>
</dbReference>
<comment type="similarity">
    <text evidence="2">Belongs to the UPF0718 family.</text>
</comment>
<dbReference type="PANTHER" id="PTHR42775:SF1">
    <property type="entry name" value="PERMEASE RV2963-RELATED"/>
    <property type="match status" value="1"/>
</dbReference>
<dbReference type="InterPro" id="IPR053166">
    <property type="entry name" value="UPF0718_permease"/>
</dbReference>
<evidence type="ECO:0000313" key="9">
    <source>
        <dbReference type="Proteomes" id="UP000503482"/>
    </source>
</evidence>
<evidence type="ECO:0000256" key="7">
    <source>
        <dbReference type="SAM" id="Phobius"/>
    </source>
</evidence>
<evidence type="ECO:0000256" key="4">
    <source>
        <dbReference type="ARBA" id="ARBA00022692"/>
    </source>
</evidence>
<reference evidence="8 9" key="1">
    <citation type="submission" date="2020-05" db="EMBL/GenBank/DDBJ databases">
        <title>Complete genome sequencing of Campylobacter and Arcobacter type strains.</title>
        <authorList>
            <person name="Miller W.G."/>
            <person name="Yee E."/>
        </authorList>
    </citation>
    <scope>NUCLEOTIDE SEQUENCE [LARGE SCALE GENOMIC DNA]</scope>
    <source>
        <strain evidence="8 9">LMG 26156</strain>
    </source>
</reference>
<feature type="transmembrane region" description="Helical" evidence="7">
    <location>
        <begin position="232"/>
        <end position="254"/>
    </location>
</feature>
<comment type="subcellular location">
    <subcellularLocation>
        <location evidence="1">Cell membrane</location>
        <topology evidence="1">Multi-pass membrane protein</topology>
    </subcellularLocation>
</comment>
<sequence>MFDWLSDLSSLFVFDILGLIKGTHLGDALQFFIFDTIKIFILLITIIYIVTLLRSYFPIEKARDYISGKHKIVGHILAAIFGVITPFCSCSAIPLFLGFLQARIPLGVTFSYLISAPLSDAVVIAMLFSLFGWKIALLYVGLGLLIAIVAGLIIGAMNLEKEVLIEVKPTTACCNGSDTDETLFNQRLKESWEYTADIFKKIYLYVIVGVGIGAFIHGYIPADFISNYAGGSVWYAPIVAVVMGIPMYSNAAGILPLVEVLTQKGMLLGTALSFMMAVVALSLPEAMILKRVLSIKLISIFFGIVGFSILLTGYLFNYLIG</sequence>
<dbReference type="EMBL" id="CP053840">
    <property type="protein sequence ID" value="QKF65895.1"/>
    <property type="molecule type" value="Genomic_DNA"/>
</dbReference>
<dbReference type="PANTHER" id="PTHR42775">
    <property type="entry name" value="PERMEASE RV2963-RELATED"/>
    <property type="match status" value="1"/>
</dbReference>
<name>A0AAE7B8K7_9BACT</name>
<proteinExistence type="inferred from homology"/>
<dbReference type="AlphaFoldDB" id="A0AAE7B8K7"/>
<feature type="transmembrane region" description="Helical" evidence="7">
    <location>
        <begin position="202"/>
        <end position="220"/>
    </location>
</feature>
<evidence type="ECO:0000256" key="2">
    <source>
        <dbReference type="ARBA" id="ARBA00006386"/>
    </source>
</evidence>
<evidence type="ECO:0000256" key="6">
    <source>
        <dbReference type="ARBA" id="ARBA00023136"/>
    </source>
</evidence>
<feature type="transmembrane region" description="Helical" evidence="7">
    <location>
        <begin position="72"/>
        <end position="97"/>
    </location>
</feature>